<protein>
    <recommendedName>
        <fullName evidence="7">Rhodopsin domain-containing protein</fullName>
    </recommendedName>
</protein>
<keyword evidence="2 6" id="KW-0812">Transmembrane</keyword>
<keyword evidence="9" id="KW-1185">Reference proteome</keyword>
<feature type="transmembrane region" description="Helical" evidence="6">
    <location>
        <begin position="201"/>
        <end position="226"/>
    </location>
</feature>
<dbReference type="GeneID" id="54280231"/>
<proteinExistence type="inferred from homology"/>
<evidence type="ECO:0000259" key="7">
    <source>
        <dbReference type="Pfam" id="PF20684"/>
    </source>
</evidence>
<feature type="transmembrane region" description="Helical" evidence="6">
    <location>
        <begin position="168"/>
        <end position="189"/>
    </location>
</feature>
<dbReference type="InterPro" id="IPR049326">
    <property type="entry name" value="Rhodopsin_dom_fungi"/>
</dbReference>
<evidence type="ECO:0000256" key="4">
    <source>
        <dbReference type="ARBA" id="ARBA00023136"/>
    </source>
</evidence>
<evidence type="ECO:0000256" key="3">
    <source>
        <dbReference type="ARBA" id="ARBA00022989"/>
    </source>
</evidence>
<feature type="domain" description="Rhodopsin" evidence="7">
    <location>
        <begin position="26"/>
        <end position="256"/>
    </location>
</feature>
<comment type="similarity">
    <text evidence="5">Belongs to the SAT4 family.</text>
</comment>
<evidence type="ECO:0000256" key="5">
    <source>
        <dbReference type="ARBA" id="ARBA00038359"/>
    </source>
</evidence>
<evidence type="ECO:0000256" key="6">
    <source>
        <dbReference type="SAM" id="Phobius"/>
    </source>
</evidence>
<dbReference type="AlphaFoldDB" id="A0A6A5X9G0"/>
<dbReference type="OrthoDB" id="5421689at2759"/>
<evidence type="ECO:0000256" key="2">
    <source>
        <dbReference type="ARBA" id="ARBA00022692"/>
    </source>
</evidence>
<feature type="transmembrane region" description="Helical" evidence="6">
    <location>
        <begin position="42"/>
        <end position="63"/>
    </location>
</feature>
<feature type="transmembrane region" description="Helical" evidence="6">
    <location>
        <begin position="94"/>
        <end position="112"/>
    </location>
</feature>
<dbReference type="RefSeq" id="XP_033377889.1">
    <property type="nucleotide sequence ID" value="XM_033522834.1"/>
</dbReference>
<dbReference type="PANTHER" id="PTHR33048:SF47">
    <property type="entry name" value="INTEGRAL MEMBRANE PROTEIN-RELATED"/>
    <property type="match status" value="1"/>
</dbReference>
<reference evidence="8" key="1">
    <citation type="journal article" date="2020" name="Stud. Mycol.">
        <title>101 Dothideomycetes genomes: a test case for predicting lifestyles and emergence of pathogens.</title>
        <authorList>
            <person name="Haridas S."/>
            <person name="Albert R."/>
            <person name="Binder M."/>
            <person name="Bloem J."/>
            <person name="Labutti K."/>
            <person name="Salamov A."/>
            <person name="Andreopoulos B."/>
            <person name="Baker S."/>
            <person name="Barry K."/>
            <person name="Bills G."/>
            <person name="Bluhm B."/>
            <person name="Cannon C."/>
            <person name="Castanera R."/>
            <person name="Culley D."/>
            <person name="Daum C."/>
            <person name="Ezra D."/>
            <person name="Gonzalez J."/>
            <person name="Henrissat B."/>
            <person name="Kuo A."/>
            <person name="Liang C."/>
            <person name="Lipzen A."/>
            <person name="Lutzoni F."/>
            <person name="Magnuson J."/>
            <person name="Mondo S."/>
            <person name="Nolan M."/>
            <person name="Ohm R."/>
            <person name="Pangilinan J."/>
            <person name="Park H.-J."/>
            <person name="Ramirez L."/>
            <person name="Alfaro M."/>
            <person name="Sun H."/>
            <person name="Tritt A."/>
            <person name="Yoshinaga Y."/>
            <person name="Zwiers L.-H."/>
            <person name="Turgeon B."/>
            <person name="Goodwin S."/>
            <person name="Spatafora J."/>
            <person name="Crous P."/>
            <person name="Grigoriev I."/>
        </authorList>
    </citation>
    <scope>NUCLEOTIDE SEQUENCE</scope>
    <source>
        <strain evidence="8">CBS 175.79</strain>
    </source>
</reference>
<feature type="transmembrane region" description="Helical" evidence="6">
    <location>
        <begin position="6"/>
        <end position="30"/>
    </location>
</feature>
<evidence type="ECO:0000256" key="1">
    <source>
        <dbReference type="ARBA" id="ARBA00004141"/>
    </source>
</evidence>
<sequence length="256" mass="29483">MVLERQLDAYICLIVTFFAAASTLIARLLARRLTKLRLWYDDWFAIVAFLCAVVWFALVIWWLQYGLGLHLSNIDLPQDYVLERSRLILWNVEIFYAFSLAFSKLAILSFYWRMFRTSNILLPIKILIGCTVVWLIIRTFMAIFHCVPVHKFWDISVKGVCNIDDSKFFFGTVITHLLIDIAILILPVIEVRKLRLPLSQRLAIISMFLFGIFVCIASVVVLVYSIGLDTKDIEVPYNTGPIIIWATAEVNLAIVS</sequence>
<name>A0A6A5X9G0_9PLEO</name>
<feature type="transmembrane region" description="Helical" evidence="6">
    <location>
        <begin position="124"/>
        <end position="144"/>
    </location>
</feature>
<dbReference type="Proteomes" id="UP000799778">
    <property type="component" value="Unassembled WGS sequence"/>
</dbReference>
<dbReference type="PANTHER" id="PTHR33048">
    <property type="entry name" value="PTH11-LIKE INTEGRAL MEMBRANE PROTEIN (AFU_ORTHOLOGUE AFUA_5G11245)"/>
    <property type="match status" value="1"/>
</dbReference>
<dbReference type="Pfam" id="PF20684">
    <property type="entry name" value="Fung_rhodopsin"/>
    <property type="match status" value="1"/>
</dbReference>
<keyword evidence="3 6" id="KW-1133">Transmembrane helix</keyword>
<dbReference type="EMBL" id="ML978078">
    <property type="protein sequence ID" value="KAF2009550.1"/>
    <property type="molecule type" value="Genomic_DNA"/>
</dbReference>
<gene>
    <name evidence="8" type="ORF">BU24DRAFT_312144</name>
</gene>
<organism evidence="8 9">
    <name type="scientific">Aaosphaeria arxii CBS 175.79</name>
    <dbReference type="NCBI Taxonomy" id="1450172"/>
    <lineage>
        <taxon>Eukaryota</taxon>
        <taxon>Fungi</taxon>
        <taxon>Dikarya</taxon>
        <taxon>Ascomycota</taxon>
        <taxon>Pezizomycotina</taxon>
        <taxon>Dothideomycetes</taxon>
        <taxon>Pleosporomycetidae</taxon>
        <taxon>Pleosporales</taxon>
        <taxon>Pleosporales incertae sedis</taxon>
        <taxon>Aaosphaeria</taxon>
    </lineage>
</organism>
<dbReference type="GO" id="GO:0016020">
    <property type="term" value="C:membrane"/>
    <property type="evidence" value="ECO:0007669"/>
    <property type="project" value="UniProtKB-SubCell"/>
</dbReference>
<evidence type="ECO:0000313" key="8">
    <source>
        <dbReference type="EMBL" id="KAF2009550.1"/>
    </source>
</evidence>
<comment type="subcellular location">
    <subcellularLocation>
        <location evidence="1">Membrane</location>
        <topology evidence="1">Multi-pass membrane protein</topology>
    </subcellularLocation>
</comment>
<dbReference type="InterPro" id="IPR052337">
    <property type="entry name" value="SAT4-like"/>
</dbReference>
<keyword evidence="4 6" id="KW-0472">Membrane</keyword>
<accession>A0A6A5X9G0</accession>
<evidence type="ECO:0000313" key="9">
    <source>
        <dbReference type="Proteomes" id="UP000799778"/>
    </source>
</evidence>
<feature type="non-terminal residue" evidence="8">
    <location>
        <position position="256"/>
    </location>
</feature>